<feature type="region of interest" description="Disordered" evidence="7">
    <location>
        <begin position="75"/>
        <end position="98"/>
    </location>
</feature>
<feature type="domain" description="Golgin subfamily A member 7/ERF4" evidence="8">
    <location>
        <begin position="264"/>
        <end position="376"/>
    </location>
</feature>
<evidence type="ECO:0000256" key="2">
    <source>
        <dbReference type="ARBA" id="ARBA00007732"/>
    </source>
</evidence>
<evidence type="ECO:0000313" key="10">
    <source>
        <dbReference type="Proteomes" id="UP000266861"/>
    </source>
</evidence>
<organism evidence="9 10">
    <name type="scientific">Diversispora epigaea</name>
    <dbReference type="NCBI Taxonomy" id="1348612"/>
    <lineage>
        <taxon>Eukaryota</taxon>
        <taxon>Fungi</taxon>
        <taxon>Fungi incertae sedis</taxon>
        <taxon>Mucoromycota</taxon>
        <taxon>Glomeromycotina</taxon>
        <taxon>Glomeromycetes</taxon>
        <taxon>Diversisporales</taxon>
        <taxon>Diversisporaceae</taxon>
        <taxon>Diversispora</taxon>
    </lineage>
</organism>
<dbReference type="GO" id="GO:0031211">
    <property type="term" value="C:endoplasmic reticulum palmitoyltransferase complex"/>
    <property type="evidence" value="ECO:0007669"/>
    <property type="project" value="TreeGrafter"/>
</dbReference>
<feature type="compositionally biased region" description="Polar residues" evidence="7">
    <location>
        <begin position="77"/>
        <end position="93"/>
    </location>
</feature>
<dbReference type="InterPro" id="IPR019383">
    <property type="entry name" value="Golgin_A_7/ERF4"/>
</dbReference>
<reference evidence="9 10" key="1">
    <citation type="submission" date="2018-08" db="EMBL/GenBank/DDBJ databases">
        <title>Genome and evolution of the arbuscular mycorrhizal fungus Diversispora epigaea (formerly Glomus versiforme) and its bacterial endosymbionts.</title>
        <authorList>
            <person name="Sun X."/>
            <person name="Fei Z."/>
            <person name="Harrison M."/>
        </authorList>
    </citation>
    <scope>NUCLEOTIDE SEQUENCE [LARGE SCALE GENOMIC DNA]</scope>
    <source>
        <strain evidence="9 10">IT104</strain>
    </source>
</reference>
<dbReference type="OrthoDB" id="2190159at2759"/>
<dbReference type="AlphaFoldDB" id="A0A397GA79"/>
<dbReference type="PANTHER" id="PTHR13254:SF0">
    <property type="entry name" value="GOLGIN SUBFAMILY A MEMBER 7_ERF4 DOMAIN-CONTAINING PROTEIN"/>
    <property type="match status" value="1"/>
</dbReference>
<comment type="subunit">
    <text evidence="3">Interacts with ERF2.</text>
</comment>
<proteinExistence type="inferred from homology"/>
<feature type="compositionally biased region" description="Low complexity" evidence="7">
    <location>
        <begin position="115"/>
        <end position="133"/>
    </location>
</feature>
<evidence type="ECO:0000313" key="9">
    <source>
        <dbReference type="EMBL" id="RHZ47457.1"/>
    </source>
</evidence>
<dbReference type="Proteomes" id="UP000266861">
    <property type="component" value="Unassembled WGS sequence"/>
</dbReference>
<dbReference type="STRING" id="1348612.A0A397GA79"/>
<dbReference type="GO" id="GO:0006612">
    <property type="term" value="P:protein targeting to membrane"/>
    <property type="evidence" value="ECO:0007669"/>
    <property type="project" value="TreeGrafter"/>
</dbReference>
<feature type="region of interest" description="Disordered" evidence="7">
    <location>
        <begin position="19"/>
        <end position="40"/>
    </location>
</feature>
<evidence type="ECO:0000256" key="7">
    <source>
        <dbReference type="SAM" id="MobiDB-lite"/>
    </source>
</evidence>
<feature type="region of interest" description="Disordered" evidence="7">
    <location>
        <begin position="114"/>
        <end position="172"/>
    </location>
</feature>
<evidence type="ECO:0000256" key="1">
    <source>
        <dbReference type="ARBA" id="ARBA00004406"/>
    </source>
</evidence>
<dbReference type="PANTHER" id="PTHR13254">
    <property type="entry name" value="GOLGI AUTOANTIGEN, GOLGIN SUBFAMILY A, 7"/>
    <property type="match status" value="1"/>
</dbReference>
<evidence type="ECO:0000256" key="3">
    <source>
        <dbReference type="ARBA" id="ARBA00011396"/>
    </source>
</evidence>
<keyword evidence="6" id="KW-0472">Membrane</keyword>
<dbReference type="InterPro" id="IPR051371">
    <property type="entry name" value="Ras_palmitoyltransferase"/>
</dbReference>
<sequence length="380" mass="43727">MLNQELVLLFIFIDQQDSENNVTEEEEAKKKDNIENVEEEKEEVIIKSEKEDNPIVDSPDISITKTVLVQKDVVEGDTNQSSTAEEKPTSNLSGPLKSEQRLIELQQFTGKEQRQQIQQEQLTEQEQQQLTKPEQQKRQQLTDNVLFNTSPKSESGGDISTSNNSNNSNNLNNPYYNKLTMFTKPENQIASDSQSHAFYSETTDIDPKHLVEISEDGMLSLRHVEIENSNSNSNYSSLISPGLPVEPLSSNTSNSNIVLLPKQIIRIERDYCKGELCQFQDSFPVEIDGRVNPRRFQRTINTLNQKLEKAFDPKYNCLDNFLACVTIYTSTLCMRPHFEKMIEEICIFLDNENQTIYNPNGLNFRNPQRTSFLFLELEFY</sequence>
<dbReference type="Pfam" id="PF10256">
    <property type="entry name" value="Erf4"/>
    <property type="match status" value="1"/>
</dbReference>
<dbReference type="EMBL" id="PQFF01000488">
    <property type="protein sequence ID" value="RHZ47457.1"/>
    <property type="molecule type" value="Genomic_DNA"/>
</dbReference>
<feature type="compositionally biased region" description="Polar residues" evidence="7">
    <location>
        <begin position="141"/>
        <end position="153"/>
    </location>
</feature>
<comment type="similarity">
    <text evidence="2">Belongs to the ERF4 family.</text>
</comment>
<comment type="subcellular location">
    <subcellularLocation>
        <location evidence="1">Endoplasmic reticulum membrane</location>
        <topology evidence="1">Peripheral membrane protein</topology>
    </subcellularLocation>
</comment>
<accession>A0A397GA79</accession>
<gene>
    <name evidence="9" type="ORF">Glove_579g11</name>
</gene>
<feature type="compositionally biased region" description="Low complexity" evidence="7">
    <location>
        <begin position="160"/>
        <end position="172"/>
    </location>
</feature>
<keyword evidence="10" id="KW-1185">Reference proteome</keyword>
<name>A0A397GA79_9GLOM</name>
<evidence type="ECO:0000259" key="8">
    <source>
        <dbReference type="Pfam" id="PF10256"/>
    </source>
</evidence>
<evidence type="ECO:0000256" key="6">
    <source>
        <dbReference type="ARBA" id="ARBA00023136"/>
    </source>
</evidence>
<dbReference type="GO" id="GO:0005789">
    <property type="term" value="C:endoplasmic reticulum membrane"/>
    <property type="evidence" value="ECO:0007669"/>
    <property type="project" value="UniProtKB-SubCell"/>
</dbReference>
<evidence type="ECO:0000256" key="5">
    <source>
        <dbReference type="ARBA" id="ARBA00022824"/>
    </source>
</evidence>
<protein>
    <recommendedName>
        <fullName evidence="4">Ras modification protein ERF4</fullName>
    </recommendedName>
</protein>
<comment type="caution">
    <text evidence="9">The sequence shown here is derived from an EMBL/GenBank/DDBJ whole genome shotgun (WGS) entry which is preliminary data.</text>
</comment>
<evidence type="ECO:0000256" key="4">
    <source>
        <dbReference type="ARBA" id="ARBA00018463"/>
    </source>
</evidence>
<keyword evidence="5" id="KW-0256">Endoplasmic reticulum</keyword>